<dbReference type="SUPFAM" id="SSF46955">
    <property type="entry name" value="Putative DNA-binding domain"/>
    <property type="match status" value="1"/>
</dbReference>
<dbReference type="CDD" id="cd02209">
    <property type="entry name" value="cupin_XRE_C"/>
    <property type="match status" value="1"/>
</dbReference>
<protein>
    <submittedName>
        <fullName evidence="4">DNA-binding transcriptional regulator, MerR family</fullName>
    </submittedName>
</protein>
<dbReference type="OrthoDB" id="9814553at2"/>
<dbReference type="CDD" id="cd00093">
    <property type="entry name" value="HTH_XRE"/>
    <property type="match status" value="1"/>
</dbReference>
<evidence type="ECO:0000313" key="4">
    <source>
        <dbReference type="EMBL" id="SCZ80004.1"/>
    </source>
</evidence>
<gene>
    <name evidence="4" type="ORF">SAMN03080599_02039</name>
</gene>
<dbReference type="Proteomes" id="UP000199208">
    <property type="component" value="Unassembled WGS sequence"/>
</dbReference>
<dbReference type="Gene3D" id="2.60.120.10">
    <property type="entry name" value="Jelly Rolls"/>
    <property type="match status" value="1"/>
</dbReference>
<dbReference type="SMART" id="SM00530">
    <property type="entry name" value="HTH_XRE"/>
    <property type="match status" value="1"/>
</dbReference>
<dbReference type="InterPro" id="IPR011051">
    <property type="entry name" value="RmlC_Cupin_sf"/>
</dbReference>
<dbReference type="SUPFAM" id="SSF51182">
    <property type="entry name" value="RmlC-like cupins"/>
    <property type="match status" value="1"/>
</dbReference>
<dbReference type="SUPFAM" id="SSF47413">
    <property type="entry name" value="lambda repressor-like DNA-binding domains"/>
    <property type="match status" value="1"/>
</dbReference>
<dbReference type="PANTHER" id="PTHR46797:SF1">
    <property type="entry name" value="METHYLPHOSPHONATE SYNTHASE"/>
    <property type="match status" value="1"/>
</dbReference>
<dbReference type="GO" id="GO:0005829">
    <property type="term" value="C:cytosol"/>
    <property type="evidence" value="ECO:0007669"/>
    <property type="project" value="TreeGrafter"/>
</dbReference>
<dbReference type="InterPro" id="IPR013096">
    <property type="entry name" value="Cupin_2"/>
</dbReference>
<dbReference type="InterPro" id="IPR010982">
    <property type="entry name" value="Lambda_DNA-bd_dom_sf"/>
</dbReference>
<proteinExistence type="predicted"/>
<dbReference type="STRING" id="1120920.SAMN03080599_02039"/>
<dbReference type="Pfam" id="PF13411">
    <property type="entry name" value="MerR_1"/>
    <property type="match status" value="1"/>
</dbReference>
<dbReference type="Gene3D" id="1.10.260.40">
    <property type="entry name" value="lambda repressor-like DNA-binding domains"/>
    <property type="match status" value="1"/>
</dbReference>
<evidence type="ECO:0000259" key="2">
    <source>
        <dbReference type="PROSITE" id="PS50937"/>
    </source>
</evidence>
<dbReference type="PROSITE" id="PS50943">
    <property type="entry name" value="HTH_CROC1"/>
    <property type="match status" value="1"/>
</dbReference>
<dbReference type="EMBL" id="FMWL01000010">
    <property type="protein sequence ID" value="SCZ80004.1"/>
    <property type="molecule type" value="Genomic_DNA"/>
</dbReference>
<dbReference type="RefSeq" id="WP_092591144.1">
    <property type="nucleotide sequence ID" value="NZ_FMWL01000010.1"/>
</dbReference>
<dbReference type="InterPro" id="IPR050807">
    <property type="entry name" value="TransReg_Diox_bact_type"/>
</dbReference>
<dbReference type="Gene3D" id="1.10.1660.10">
    <property type="match status" value="1"/>
</dbReference>
<dbReference type="GO" id="GO:0003677">
    <property type="term" value="F:DNA binding"/>
    <property type="evidence" value="ECO:0007669"/>
    <property type="project" value="UniProtKB-KW"/>
</dbReference>
<dbReference type="InterPro" id="IPR009061">
    <property type="entry name" value="DNA-bd_dom_put_sf"/>
</dbReference>
<keyword evidence="5" id="KW-1185">Reference proteome</keyword>
<feature type="domain" description="HTH merR-type" evidence="2">
    <location>
        <begin position="12"/>
        <end position="81"/>
    </location>
</feature>
<dbReference type="Pfam" id="PF07883">
    <property type="entry name" value="Cupin_2"/>
    <property type="match status" value="1"/>
</dbReference>
<dbReference type="CDD" id="cd00592">
    <property type="entry name" value="HTH_MerR-like"/>
    <property type="match status" value="1"/>
</dbReference>
<feature type="domain" description="HTH cro/C1-type" evidence="3">
    <location>
        <begin position="111"/>
        <end position="164"/>
    </location>
</feature>
<sequence length="282" mass="31902">MSNTTEINTPLYFSINEVAQILGVVPATIRNWEKQGYFVAQRSANSYRIYSLDDIELLKKIKQYSIDDRMGSKAIKSLLASQVATPPTLSGFEAAGTSNQPDRKLIGSKWRQYRDNQKLTLEDVARQVGISISYLSKIENGQANISYNILERLASFYGKSVLHFFEPEEAQRHLIEHDTGEPIQAGIPGVTLKSLISQKEHVLFPVMFYVEPGAGAPETHQHNGEEFIYVVQGQFRVTLNHTEVYNMKAGDAMYFKSSDFHSWTNPGKKVSQVLWVHCPVER</sequence>
<reference evidence="4 5" key="1">
    <citation type="submission" date="2016-10" db="EMBL/GenBank/DDBJ databases">
        <authorList>
            <person name="de Groot N.N."/>
        </authorList>
    </citation>
    <scope>NUCLEOTIDE SEQUENCE [LARGE SCALE GENOMIC DNA]</scope>
    <source>
        <strain evidence="4 5">DSM 2784</strain>
    </source>
</reference>
<organism evidence="4 5">
    <name type="scientific">Acidaminobacter hydrogenoformans DSM 2784</name>
    <dbReference type="NCBI Taxonomy" id="1120920"/>
    <lineage>
        <taxon>Bacteria</taxon>
        <taxon>Bacillati</taxon>
        <taxon>Bacillota</taxon>
        <taxon>Clostridia</taxon>
        <taxon>Peptostreptococcales</taxon>
        <taxon>Acidaminobacteraceae</taxon>
        <taxon>Acidaminobacter</taxon>
    </lineage>
</organism>
<evidence type="ECO:0000256" key="1">
    <source>
        <dbReference type="ARBA" id="ARBA00023125"/>
    </source>
</evidence>
<dbReference type="PROSITE" id="PS50937">
    <property type="entry name" value="HTH_MERR_2"/>
    <property type="match status" value="1"/>
</dbReference>
<dbReference type="InterPro" id="IPR000551">
    <property type="entry name" value="MerR-type_HTH_dom"/>
</dbReference>
<name>A0A1G5S0W5_9FIRM</name>
<evidence type="ECO:0000259" key="3">
    <source>
        <dbReference type="PROSITE" id="PS50943"/>
    </source>
</evidence>
<dbReference type="AlphaFoldDB" id="A0A1G5S0W5"/>
<dbReference type="GO" id="GO:0003700">
    <property type="term" value="F:DNA-binding transcription factor activity"/>
    <property type="evidence" value="ECO:0007669"/>
    <property type="project" value="TreeGrafter"/>
</dbReference>
<dbReference type="SMART" id="SM00422">
    <property type="entry name" value="HTH_MERR"/>
    <property type="match status" value="1"/>
</dbReference>
<evidence type="ECO:0000313" key="5">
    <source>
        <dbReference type="Proteomes" id="UP000199208"/>
    </source>
</evidence>
<dbReference type="InterPro" id="IPR014710">
    <property type="entry name" value="RmlC-like_jellyroll"/>
</dbReference>
<dbReference type="PANTHER" id="PTHR46797">
    <property type="entry name" value="HTH-TYPE TRANSCRIPTIONAL REGULATOR"/>
    <property type="match status" value="1"/>
</dbReference>
<accession>A0A1G5S0W5</accession>
<dbReference type="Pfam" id="PF01381">
    <property type="entry name" value="HTH_3"/>
    <property type="match status" value="1"/>
</dbReference>
<dbReference type="InterPro" id="IPR001387">
    <property type="entry name" value="Cro/C1-type_HTH"/>
</dbReference>
<keyword evidence="1 4" id="KW-0238">DNA-binding</keyword>